<dbReference type="EMBL" id="FIIF01000004">
    <property type="protein sequence ID" value="CYV58976.1"/>
    <property type="molecule type" value="Genomic_DNA"/>
</dbReference>
<dbReference type="Proteomes" id="UP000074825">
    <property type="component" value="Unassembled WGS sequence"/>
</dbReference>
<reference evidence="5" key="5">
    <citation type="submission" date="2022-07" db="EMBL/GenBank/DDBJ databases">
        <authorList>
            <person name="Peng Z."/>
        </authorList>
    </citation>
    <scope>NUCLEOTIDE SEQUENCE</scope>
    <source>
        <strain evidence="5">2022WUSS069</strain>
    </source>
</reference>
<evidence type="ECO:0000313" key="2">
    <source>
        <dbReference type="EMBL" id="CYV58976.1"/>
    </source>
</evidence>
<dbReference type="EMBL" id="FIIE01000004">
    <property type="protein sequence ID" value="CYV52620.1"/>
    <property type="molecule type" value="Genomic_DNA"/>
</dbReference>
<dbReference type="EMBL" id="SSXN01000004">
    <property type="protein sequence ID" value="TII06043.1"/>
    <property type="molecule type" value="Genomic_DNA"/>
</dbReference>
<evidence type="ECO:0000313" key="7">
    <source>
        <dbReference type="EMBL" id="NQP82890.1"/>
    </source>
</evidence>
<dbReference type="Proteomes" id="UP000305785">
    <property type="component" value="Unassembled WGS sequence"/>
</dbReference>
<dbReference type="Proteomes" id="UP001206089">
    <property type="component" value="Unassembled WGS sequence"/>
</dbReference>
<proteinExistence type="predicted"/>
<dbReference type="PATRIC" id="fig|1307.1317.peg.1988"/>
<organism evidence="1 11">
    <name type="scientific">Streptococcus suis</name>
    <dbReference type="NCBI Taxonomy" id="1307"/>
    <lineage>
        <taxon>Bacteria</taxon>
        <taxon>Bacillati</taxon>
        <taxon>Bacillota</taxon>
        <taxon>Bacilli</taxon>
        <taxon>Lactobacillales</taxon>
        <taxon>Streptococcaceae</taxon>
        <taxon>Streptococcus</taxon>
    </lineage>
</organism>
<evidence type="ECO:0000313" key="15">
    <source>
        <dbReference type="Proteomes" id="UP000305785"/>
    </source>
</evidence>
<dbReference type="Proteomes" id="UP000069831">
    <property type="component" value="Unassembled WGS sequence"/>
</dbReference>
<evidence type="ECO:0000313" key="6">
    <source>
        <dbReference type="EMBL" id="MDX5036934.1"/>
    </source>
</evidence>
<evidence type="ECO:0000313" key="3">
    <source>
        <dbReference type="EMBL" id="CYV87511.1"/>
    </source>
</evidence>
<dbReference type="EMBL" id="JABLKP010000004">
    <property type="protein sequence ID" value="NQP82890.1"/>
    <property type="molecule type" value="Genomic_DNA"/>
</dbReference>
<dbReference type="SUPFAM" id="SSF88659">
    <property type="entry name" value="Sigma3 and sigma4 domains of RNA polymerase sigma factors"/>
    <property type="match status" value="1"/>
</dbReference>
<dbReference type="EMBL" id="JANJPK010000007">
    <property type="protein sequence ID" value="MCR1232325.1"/>
    <property type="molecule type" value="Genomic_DNA"/>
</dbReference>
<evidence type="ECO:0000313" key="4">
    <source>
        <dbReference type="EMBL" id="CYW03406.1"/>
    </source>
</evidence>
<evidence type="ECO:0000313" key="11">
    <source>
        <dbReference type="Proteomes" id="UP000070960"/>
    </source>
</evidence>
<sequence>MKYYIHVRGSKIPVTETVYKSYWQLVNHEKYLNRKDRKFGVLPFSSFEVDGLLLANVLPDTTVDVERFIENKLLIEQLNEALLTLSDKEFKIIDALYFREHTIREVAIEHEMSATSLFRMRNTILDNLRKFFEK</sequence>
<gene>
    <name evidence="1" type="ORF">ERS132442_00611</name>
    <name evidence="2" type="ORF">ERS132444_00761</name>
    <name evidence="3" type="ORF">ERS132452_00996</name>
    <name evidence="4" type="ORF">ERS132457_01701</name>
    <name evidence="8" type="ORF">FAJ34_10580</name>
    <name evidence="9" type="ORF">FAJ36_04735</name>
    <name evidence="7" type="ORF">HO898_03830</name>
    <name evidence="5" type="ORF">NQD44_04175</name>
    <name evidence="6" type="ORF">SHY70_01350</name>
</gene>
<reference evidence="7" key="4">
    <citation type="submission" date="2020-05" db="EMBL/GenBank/DDBJ databases">
        <title>Linking phenotype, genotype and ecology: antimicrobial resistance in the zoonotic pathogen Streptococcus suis.</title>
        <authorList>
            <person name="Hadjirin N.F."/>
            <person name="Miller E.L."/>
            <person name="Murray G.R."/>
            <person name="Yen P.L.K."/>
            <person name="Phuc H.D."/>
            <person name="Wileman T.M."/>
            <person name="Hernandez-Garcia J."/>
            <person name="Williamson S.M."/>
            <person name="Parkhill J."/>
            <person name="Maskell D.J."/>
            <person name="Zhou R."/>
            <person name="Fittipaldi N."/>
            <person name="Gottschalk M."/>
            <person name="Tucker A.D.W."/>
            <person name="Hoa N.T."/>
            <person name="Welch J."/>
            <person name="Weinert L.A."/>
        </authorList>
    </citation>
    <scope>NUCLEOTIDE SEQUENCE</scope>
    <source>
        <strain evidence="7">TMW_SS111</strain>
    </source>
</reference>
<dbReference type="Proteomes" id="UP001270004">
    <property type="component" value="Unassembled WGS sequence"/>
</dbReference>
<dbReference type="RefSeq" id="WP_000878635.1">
    <property type="nucleotide sequence ID" value="NZ_BCCM01000043.1"/>
</dbReference>
<evidence type="ECO:0000313" key="1">
    <source>
        <dbReference type="EMBL" id="CYV52620.1"/>
    </source>
</evidence>
<evidence type="ECO:0000313" key="10">
    <source>
        <dbReference type="Proteomes" id="UP000069831"/>
    </source>
</evidence>
<dbReference type="InterPro" id="IPR013324">
    <property type="entry name" value="RNA_pol_sigma_r3/r4-like"/>
</dbReference>
<evidence type="ECO:0000313" key="12">
    <source>
        <dbReference type="Proteomes" id="UP000071765"/>
    </source>
</evidence>
<evidence type="ECO:0000313" key="5">
    <source>
        <dbReference type="EMBL" id="MCR1232325.1"/>
    </source>
</evidence>
<evidence type="ECO:0000313" key="9">
    <source>
        <dbReference type="EMBL" id="TII06043.1"/>
    </source>
</evidence>
<protein>
    <submittedName>
        <fullName evidence="1">Sigma-70 family RNA polymerase sigma factor</fullName>
    </submittedName>
</protein>
<name>A0A0Z8H7D1_STRSU</name>
<dbReference type="Proteomes" id="UP000305768">
    <property type="component" value="Unassembled WGS sequence"/>
</dbReference>
<evidence type="ECO:0000313" key="13">
    <source>
        <dbReference type="Proteomes" id="UP000074825"/>
    </source>
</evidence>
<dbReference type="Proteomes" id="UP000071765">
    <property type="component" value="Unassembled WGS sequence"/>
</dbReference>
<accession>A0A0Z8H7D1</accession>
<evidence type="ECO:0000313" key="8">
    <source>
        <dbReference type="EMBL" id="TII05242.1"/>
    </source>
</evidence>
<dbReference type="Proteomes" id="UP000748881">
    <property type="component" value="Unassembled WGS sequence"/>
</dbReference>
<dbReference type="EMBL" id="JAWWZK010000002">
    <property type="protein sequence ID" value="MDX5036934.1"/>
    <property type="molecule type" value="Genomic_DNA"/>
</dbReference>
<dbReference type="EMBL" id="FIIN01000005">
    <property type="protein sequence ID" value="CYV87511.1"/>
    <property type="molecule type" value="Genomic_DNA"/>
</dbReference>
<dbReference type="GeneID" id="301155899"/>
<reference evidence="10 11" key="1">
    <citation type="submission" date="2016-02" db="EMBL/GenBank/DDBJ databases">
        <authorList>
            <consortium name="Pathogen Informatics"/>
        </authorList>
    </citation>
    <scope>NUCLEOTIDE SEQUENCE [LARGE SCALE GENOMIC DNA]</scope>
    <source>
        <strain evidence="1 11">LSS80</strain>
        <strain evidence="2 13">LSS82</strain>
        <strain evidence="3 12">LSS90</strain>
        <strain evidence="4 10">LSS95</strain>
    </source>
</reference>
<dbReference type="Gene3D" id="1.20.140.160">
    <property type="match status" value="1"/>
</dbReference>
<dbReference type="AlphaFoldDB" id="A0A0Z8H7D1"/>
<evidence type="ECO:0000313" key="14">
    <source>
        <dbReference type="Proteomes" id="UP000305768"/>
    </source>
</evidence>
<reference evidence="9 15" key="2">
    <citation type="submission" date="2019-04" db="EMBL/GenBank/DDBJ databases">
        <title>Genome analysis of Streptococcus suis strain WUSS330.</title>
        <authorList>
            <person name="Chen H."/>
            <person name="Gao X."/>
            <person name="Wu Z."/>
        </authorList>
    </citation>
    <scope>NUCLEOTIDE SEQUENCE [LARGE SCALE GENOMIC DNA]</scope>
    <source>
        <strain evidence="9 15">WUSS330</strain>
    </source>
</reference>
<dbReference type="Proteomes" id="UP000070960">
    <property type="component" value="Unassembled WGS sequence"/>
</dbReference>
<dbReference type="EMBL" id="FIIR01000022">
    <property type="protein sequence ID" value="CYW03406.1"/>
    <property type="molecule type" value="Genomic_DNA"/>
</dbReference>
<reference evidence="8 14" key="3">
    <citation type="submission" date="2019-04" db="EMBL/GenBank/DDBJ databases">
        <title>Genome analysis of Streptococcus suis strain WUSS425.</title>
        <authorList>
            <person name="Chen H."/>
            <person name="Gao X."/>
            <person name="Wu Z."/>
        </authorList>
    </citation>
    <scope>NUCLEOTIDE SEQUENCE [LARGE SCALE GENOMIC DNA]</scope>
    <source>
        <strain evidence="8 14">WUSS425</strain>
    </source>
</reference>
<reference evidence="6" key="6">
    <citation type="submission" date="2023-11" db="EMBL/GenBank/DDBJ databases">
        <title>Antimicrobial resistance in invasive Streptococcus suis isolated in Spain and the associated genetic mechanisms.</title>
        <authorList>
            <person name="Uruen C."/>
            <person name="Arenas J.A."/>
        </authorList>
    </citation>
    <scope>NUCLEOTIDE SEQUENCE</scope>
    <source>
        <strain evidence="6">Ss_70</strain>
    </source>
</reference>
<dbReference type="EMBL" id="SSXP01000021">
    <property type="protein sequence ID" value="TII05242.1"/>
    <property type="molecule type" value="Genomic_DNA"/>
</dbReference>